<evidence type="ECO:0000313" key="2">
    <source>
        <dbReference type="Proteomes" id="UP000323144"/>
    </source>
</evidence>
<keyword evidence="2" id="KW-1185">Reference proteome</keyword>
<evidence type="ECO:0000313" key="1">
    <source>
        <dbReference type="EMBL" id="QEH61717.1"/>
    </source>
</evidence>
<proteinExistence type="predicted"/>
<reference evidence="1 2" key="1">
    <citation type="submission" date="2019-08" db="EMBL/GenBank/DDBJ databases">
        <title>Complete genome sequence of Spiroplasma chinense CCH (DSM 19755).</title>
        <authorList>
            <person name="Shen H.-Y."/>
            <person name="Lin Y.-C."/>
            <person name="Chou L."/>
            <person name="Kuo C.-H."/>
        </authorList>
    </citation>
    <scope>NUCLEOTIDE SEQUENCE [LARGE SCALE GENOMIC DNA]</scope>
    <source>
        <strain evidence="1 2">CCH</strain>
    </source>
</reference>
<dbReference type="AlphaFoldDB" id="A0A5B9Y611"/>
<gene>
    <name evidence="1" type="ORF">SCHIN_v1c05200</name>
</gene>
<dbReference type="Proteomes" id="UP000323144">
    <property type="component" value="Chromosome"/>
</dbReference>
<dbReference type="EMBL" id="CP043026">
    <property type="protein sequence ID" value="QEH61717.1"/>
    <property type="molecule type" value="Genomic_DNA"/>
</dbReference>
<dbReference type="KEGG" id="schi:SCHIN_v1c05200"/>
<organism evidence="1 2">
    <name type="scientific">Spiroplasma chinense</name>
    <dbReference type="NCBI Taxonomy" id="216932"/>
    <lineage>
        <taxon>Bacteria</taxon>
        <taxon>Bacillati</taxon>
        <taxon>Mycoplasmatota</taxon>
        <taxon>Mollicutes</taxon>
        <taxon>Entomoplasmatales</taxon>
        <taxon>Spiroplasmataceae</taxon>
        <taxon>Spiroplasma</taxon>
    </lineage>
</organism>
<name>A0A5B9Y611_9MOLU</name>
<accession>A0A5B9Y611</accession>
<dbReference type="RefSeq" id="WP_166508104.1">
    <property type="nucleotide sequence ID" value="NZ_CP043026.1"/>
</dbReference>
<protein>
    <submittedName>
        <fullName evidence="1">Uncharacterized protein</fullName>
    </submittedName>
</protein>
<sequence>MSEKVYQLNSDQLGVVSFDEPWFLCHIGTFEKDEPTQVFFPSLAAGIKGFPQFFQEEVVKVWQELGPEGEAKLQRLREYLLSEWWNPGIETMRETLYKQYGYPEFKDKSGKDLIMDGYDFLSTTIGHITLRYSNMHFNFEGLHISARVVDKFLAVNFWDKVKTEAMSMLGTTQLK</sequence>